<dbReference type="GO" id="GO:0005549">
    <property type="term" value="F:odorant binding"/>
    <property type="evidence" value="ECO:0007669"/>
    <property type="project" value="InterPro"/>
</dbReference>
<dbReference type="SUPFAM" id="SSF47565">
    <property type="entry name" value="Insect pheromone/odorant-binding proteins"/>
    <property type="match status" value="1"/>
</dbReference>
<dbReference type="KEGG" id="soy:115889047"/>
<dbReference type="InParanoid" id="A0A6J2YPW8"/>
<gene>
    <name evidence="3" type="primary">LOC115889047</name>
</gene>
<feature type="signal peptide" evidence="1">
    <location>
        <begin position="1"/>
        <end position="16"/>
    </location>
</feature>
<protein>
    <submittedName>
        <fullName evidence="3">Uncharacterized protein LOC115889047</fullName>
    </submittedName>
</protein>
<evidence type="ECO:0000256" key="1">
    <source>
        <dbReference type="SAM" id="SignalP"/>
    </source>
</evidence>
<dbReference type="AlphaFoldDB" id="A0A6J2YPW8"/>
<sequence length="147" mass="16480">MKVFVAVSALLLVVLAEEHEHHGDVHGIGHVHKGCQDNPETHVDDEVFKKLLKNEHVDLPDNFGKHVLCMNKGLNIITSDGQVNKEGIKTHIQHVIQDEAKVESILNECSVAKDNLEETALSIDACLRKNHVFKSEHLKSHDHGHHH</sequence>
<proteinExistence type="predicted"/>
<evidence type="ECO:0000313" key="3">
    <source>
        <dbReference type="RefSeq" id="XP_030764825.1"/>
    </source>
</evidence>
<dbReference type="GeneID" id="115889047"/>
<accession>A0A6J2YPW8</accession>
<evidence type="ECO:0000313" key="2">
    <source>
        <dbReference type="Proteomes" id="UP000504635"/>
    </source>
</evidence>
<dbReference type="InterPro" id="IPR036728">
    <property type="entry name" value="PBP_GOBP_sf"/>
</dbReference>
<dbReference type="Gene3D" id="1.10.238.20">
    <property type="entry name" value="Pheromone/general odorant binding protein domain"/>
    <property type="match status" value="1"/>
</dbReference>
<name>A0A6J2YPW8_SITOR</name>
<organism evidence="2 3">
    <name type="scientific">Sitophilus oryzae</name>
    <name type="common">Rice weevil</name>
    <name type="synonym">Curculio oryzae</name>
    <dbReference type="NCBI Taxonomy" id="7048"/>
    <lineage>
        <taxon>Eukaryota</taxon>
        <taxon>Metazoa</taxon>
        <taxon>Ecdysozoa</taxon>
        <taxon>Arthropoda</taxon>
        <taxon>Hexapoda</taxon>
        <taxon>Insecta</taxon>
        <taxon>Pterygota</taxon>
        <taxon>Neoptera</taxon>
        <taxon>Endopterygota</taxon>
        <taxon>Coleoptera</taxon>
        <taxon>Polyphaga</taxon>
        <taxon>Cucujiformia</taxon>
        <taxon>Curculionidae</taxon>
        <taxon>Dryophthorinae</taxon>
        <taxon>Sitophilus</taxon>
    </lineage>
</organism>
<feature type="chain" id="PRO_5027121297" evidence="1">
    <location>
        <begin position="17"/>
        <end position="147"/>
    </location>
</feature>
<dbReference type="Proteomes" id="UP000504635">
    <property type="component" value="Unplaced"/>
</dbReference>
<dbReference type="InterPro" id="IPR006170">
    <property type="entry name" value="PBP/GOBP"/>
</dbReference>
<dbReference type="CDD" id="cd23992">
    <property type="entry name" value="PBP_GOBP"/>
    <property type="match status" value="1"/>
</dbReference>
<dbReference type="OrthoDB" id="8194670at2759"/>
<dbReference type="RefSeq" id="XP_030764825.1">
    <property type="nucleotide sequence ID" value="XM_030908965.1"/>
</dbReference>
<keyword evidence="1" id="KW-0732">Signal</keyword>
<keyword evidence="2" id="KW-1185">Reference proteome</keyword>
<reference evidence="3" key="1">
    <citation type="submission" date="2025-08" db="UniProtKB">
        <authorList>
            <consortium name="RefSeq"/>
        </authorList>
    </citation>
    <scope>IDENTIFICATION</scope>
    <source>
        <tissue evidence="3">Gonads</tissue>
    </source>
</reference>
<dbReference type="Pfam" id="PF01395">
    <property type="entry name" value="PBP_GOBP"/>
    <property type="match status" value="1"/>
</dbReference>